<dbReference type="Pfam" id="PF09994">
    <property type="entry name" value="T6SS_Tle1-like_cat"/>
    <property type="match status" value="1"/>
</dbReference>
<evidence type="ECO:0000313" key="3">
    <source>
        <dbReference type="EMBL" id="KAL0575406.1"/>
    </source>
</evidence>
<organism evidence="3 4">
    <name type="scientific">Marasmius crinis-equi</name>
    <dbReference type="NCBI Taxonomy" id="585013"/>
    <lineage>
        <taxon>Eukaryota</taxon>
        <taxon>Fungi</taxon>
        <taxon>Dikarya</taxon>
        <taxon>Basidiomycota</taxon>
        <taxon>Agaricomycotina</taxon>
        <taxon>Agaricomycetes</taxon>
        <taxon>Agaricomycetidae</taxon>
        <taxon>Agaricales</taxon>
        <taxon>Marasmiineae</taxon>
        <taxon>Marasmiaceae</taxon>
        <taxon>Marasmius</taxon>
    </lineage>
</organism>
<name>A0ABR3FJ56_9AGAR</name>
<comment type="caution">
    <text evidence="3">The sequence shown here is derived from an EMBL/GenBank/DDBJ whole genome shotgun (WGS) entry which is preliminary data.</text>
</comment>
<dbReference type="SUPFAM" id="SSF53474">
    <property type="entry name" value="alpha/beta-Hydrolases"/>
    <property type="match status" value="1"/>
</dbReference>
<feature type="region of interest" description="Disordered" evidence="1">
    <location>
        <begin position="288"/>
        <end position="331"/>
    </location>
</feature>
<dbReference type="InterPro" id="IPR029058">
    <property type="entry name" value="AB_hydrolase_fold"/>
</dbReference>
<dbReference type="PANTHER" id="PTHR33840:SF2">
    <property type="entry name" value="TLE1 PHOSPHOLIPASE DOMAIN-CONTAINING PROTEIN"/>
    <property type="match status" value="1"/>
</dbReference>
<reference evidence="3 4" key="1">
    <citation type="submission" date="2024-02" db="EMBL/GenBank/DDBJ databases">
        <title>A draft genome for the cacao thread blight pathogen Marasmius crinis-equi.</title>
        <authorList>
            <person name="Cohen S.P."/>
            <person name="Baruah I.K."/>
            <person name="Amoako-Attah I."/>
            <person name="Bukari Y."/>
            <person name="Meinhardt L.W."/>
            <person name="Bailey B.A."/>
        </authorList>
    </citation>
    <scope>NUCLEOTIDE SEQUENCE [LARGE SCALE GENOMIC DNA]</scope>
    <source>
        <strain evidence="3 4">GH-76</strain>
    </source>
</reference>
<dbReference type="Proteomes" id="UP001465976">
    <property type="component" value="Unassembled WGS sequence"/>
</dbReference>
<feature type="compositionally biased region" description="Polar residues" evidence="1">
    <location>
        <begin position="1"/>
        <end position="15"/>
    </location>
</feature>
<evidence type="ECO:0000259" key="2">
    <source>
        <dbReference type="Pfam" id="PF09994"/>
    </source>
</evidence>
<proteinExistence type="predicted"/>
<keyword evidence="4" id="KW-1185">Reference proteome</keyword>
<dbReference type="EMBL" id="JBAHYK010000308">
    <property type="protein sequence ID" value="KAL0575406.1"/>
    <property type="molecule type" value="Genomic_DNA"/>
</dbReference>
<dbReference type="PANTHER" id="PTHR33840">
    <property type="match status" value="1"/>
</dbReference>
<sequence length="574" mass="65806">MPNHSQEPTSFSLTETVIYEPDDTQRQPSESEDVGKTRKLTDPPTSMTGYDRPQPVRKEETLDPRNVPPIIPPEHSNRTLILCFDGTGDQFDSDNSNIVQFVSLLKKDDRSKQMVYYQAGIGTYTAPNIVTPLLSKISKILDQAIALHLDAHVMDGYEFLMQNYTAGDRICIFGFSRGAYTARSLAGMLHKVGLLPADNWQQVPFAYKMYTRTDKVGWEQSNAFKKAFSVDVPIEFLGVWDTVDSVGMIPKRLPFTTSNTILRTFRHAVSLDERRAKFKANLWNRPNEEETKLGMHHTKLAHSETPRSSISSGKKPAKRQKSSHDQEQPSFHWLDDEDEALDSYEGQYSAQIENLSTDVEEVWFAGCHSDVGGGSVVNSTRHSLARIPLRWMIRECFKAGTGIMFDSQRLRDVGLDPTTLYPFVTPRPQRLSGCSARLQTAPSESKQPWIKRIFSKRSAPCAHEHPPLGEDKPGRRLTEEEEELRDAIAPMYDQLELRPFWWMLELLPMEFRYQRGDNKWVSWFGMNLARPRFIPKQRAHGFKVHRSVQLRMEACHEKKYSPRPLFSVNPIWVD</sequence>
<feature type="compositionally biased region" description="Basic and acidic residues" evidence="1">
    <location>
        <begin position="54"/>
        <end position="63"/>
    </location>
</feature>
<dbReference type="InterPro" id="IPR018712">
    <property type="entry name" value="Tle1-like_cat"/>
</dbReference>
<accession>A0ABR3FJ56</accession>
<evidence type="ECO:0000313" key="4">
    <source>
        <dbReference type="Proteomes" id="UP001465976"/>
    </source>
</evidence>
<evidence type="ECO:0000256" key="1">
    <source>
        <dbReference type="SAM" id="MobiDB-lite"/>
    </source>
</evidence>
<feature type="domain" description="T6SS Phospholipase effector Tle1-like catalytic" evidence="2">
    <location>
        <begin position="78"/>
        <end position="395"/>
    </location>
</feature>
<protein>
    <recommendedName>
        <fullName evidence="2">T6SS Phospholipase effector Tle1-like catalytic domain-containing protein</fullName>
    </recommendedName>
</protein>
<feature type="region of interest" description="Disordered" evidence="1">
    <location>
        <begin position="1"/>
        <end position="71"/>
    </location>
</feature>
<gene>
    <name evidence="3" type="ORF">V5O48_006577</name>
</gene>